<keyword evidence="2" id="KW-1185">Reference proteome</keyword>
<sequence>MLTSLRDVIATSLFLVNDTLSKTIIIAGGLFFVACSPVLGQAGGRFYIEINDNGVDHGCYHTYRYFADDSALTITYYSEHGDMNDENYRPEVLLEHILTPAERKRLRSLVEKYVSGGLVTARPPGLKERPCDEERQMSVEMACAKRSGKWQVNGYYDKKVARLLDAIDACIPPGEQDLRIIYKHGRF</sequence>
<dbReference type="Proteomes" id="UP001500067">
    <property type="component" value="Unassembled WGS sequence"/>
</dbReference>
<dbReference type="EMBL" id="BAABFA010000004">
    <property type="protein sequence ID" value="GAA4460077.1"/>
    <property type="molecule type" value="Genomic_DNA"/>
</dbReference>
<evidence type="ECO:0000313" key="1">
    <source>
        <dbReference type="EMBL" id="GAA4460077.1"/>
    </source>
</evidence>
<comment type="caution">
    <text evidence="1">The sequence shown here is derived from an EMBL/GenBank/DDBJ whole genome shotgun (WGS) entry which is preliminary data.</text>
</comment>
<proteinExistence type="predicted"/>
<organism evidence="1 2">
    <name type="scientific">Nemorincola caseinilytica</name>
    <dbReference type="NCBI Taxonomy" id="2054315"/>
    <lineage>
        <taxon>Bacteria</taxon>
        <taxon>Pseudomonadati</taxon>
        <taxon>Bacteroidota</taxon>
        <taxon>Chitinophagia</taxon>
        <taxon>Chitinophagales</taxon>
        <taxon>Chitinophagaceae</taxon>
        <taxon>Nemorincola</taxon>
    </lineage>
</organism>
<accession>A0ABP8N5S8</accession>
<dbReference type="PROSITE" id="PS51257">
    <property type="entry name" value="PROKAR_LIPOPROTEIN"/>
    <property type="match status" value="1"/>
</dbReference>
<reference evidence="2" key="1">
    <citation type="journal article" date="2019" name="Int. J. Syst. Evol. Microbiol.">
        <title>The Global Catalogue of Microorganisms (GCM) 10K type strain sequencing project: providing services to taxonomists for standard genome sequencing and annotation.</title>
        <authorList>
            <consortium name="The Broad Institute Genomics Platform"/>
            <consortium name="The Broad Institute Genome Sequencing Center for Infectious Disease"/>
            <person name="Wu L."/>
            <person name="Ma J."/>
        </authorList>
    </citation>
    <scope>NUCLEOTIDE SEQUENCE [LARGE SCALE GENOMIC DNA]</scope>
    <source>
        <strain evidence="2">JCM 32105</strain>
    </source>
</reference>
<gene>
    <name evidence="1" type="ORF">GCM10023093_02150</name>
</gene>
<protein>
    <submittedName>
        <fullName evidence="1">Uncharacterized protein</fullName>
    </submittedName>
</protein>
<evidence type="ECO:0000313" key="2">
    <source>
        <dbReference type="Proteomes" id="UP001500067"/>
    </source>
</evidence>
<name>A0ABP8N5S8_9BACT</name>